<evidence type="ECO:0000256" key="1">
    <source>
        <dbReference type="ARBA" id="ARBA00004236"/>
    </source>
</evidence>
<dbReference type="PhylomeDB" id="Q1AS61"/>
<dbReference type="Gene3D" id="3.90.550.10">
    <property type="entry name" value="Spore Coat Polysaccharide Biosynthesis Protein SpsA, Chain A"/>
    <property type="match status" value="1"/>
</dbReference>
<dbReference type="HOGENOM" id="CLU_2013590_0_0_11"/>
<reference evidence="11 12" key="1">
    <citation type="submission" date="2006-06" db="EMBL/GenBank/DDBJ databases">
        <title>Complete sequence of Rubrobacter xylanophilus DSM 9941.</title>
        <authorList>
            <consortium name="US DOE Joint Genome Institute"/>
            <person name="Copeland A."/>
            <person name="Lucas S."/>
            <person name="Lapidus A."/>
            <person name="Barry K."/>
            <person name="Detter J.C."/>
            <person name="Glavina del Rio T."/>
            <person name="Hammon N."/>
            <person name="Israni S."/>
            <person name="Dalin E."/>
            <person name="Tice H."/>
            <person name="Pitluck S."/>
            <person name="Munk A.C."/>
            <person name="Brettin T."/>
            <person name="Bruce D."/>
            <person name="Han C."/>
            <person name="Tapia R."/>
            <person name="Gilna P."/>
            <person name="Schmutz J."/>
            <person name="Larimer F."/>
            <person name="Land M."/>
            <person name="Hauser L."/>
            <person name="Kyrpides N."/>
            <person name="Lykidis A."/>
            <person name="da Costa M.S."/>
            <person name="Rainey F.A."/>
            <person name="Empadinhas N."/>
            <person name="Jolivet E."/>
            <person name="Battista J.R."/>
            <person name="Richardson P."/>
        </authorList>
    </citation>
    <scope>NUCLEOTIDE SEQUENCE [LARGE SCALE GENOMIC DNA]</scope>
    <source>
        <strain evidence="12">DSM 9941 / NBRC 16129 / PRD-1</strain>
    </source>
</reference>
<evidence type="ECO:0000256" key="2">
    <source>
        <dbReference type="ARBA" id="ARBA00022475"/>
    </source>
</evidence>
<feature type="domain" description="Glycosyltransferase 2-like" evidence="10">
    <location>
        <begin position="7"/>
        <end position="101"/>
    </location>
</feature>
<dbReference type="InterPro" id="IPR029044">
    <property type="entry name" value="Nucleotide-diphossugar_trans"/>
</dbReference>
<dbReference type="GO" id="GO:0016757">
    <property type="term" value="F:glycosyltransferase activity"/>
    <property type="evidence" value="ECO:0007669"/>
    <property type="project" value="UniProtKB-KW"/>
</dbReference>
<comment type="subcellular location">
    <subcellularLocation>
        <location evidence="1">Cell membrane</location>
    </subcellularLocation>
</comment>
<dbReference type="PANTHER" id="PTHR43646">
    <property type="entry name" value="GLYCOSYLTRANSFERASE"/>
    <property type="match status" value="1"/>
</dbReference>
<accession>Q1AS61</accession>
<name>Q1AS61_RUBXD</name>
<protein>
    <recommendedName>
        <fullName evidence="9">4,4'-diaponeurosporenoate glycosyltransferase</fullName>
    </recommendedName>
</protein>
<dbReference type="OrthoDB" id="9806525at2"/>
<evidence type="ECO:0000256" key="4">
    <source>
        <dbReference type="ARBA" id="ARBA00022679"/>
    </source>
</evidence>
<dbReference type="Pfam" id="PF00535">
    <property type="entry name" value="Glycos_transf_2"/>
    <property type="match status" value="1"/>
</dbReference>
<dbReference type="SUPFAM" id="SSF53448">
    <property type="entry name" value="Nucleotide-diphospho-sugar transferases"/>
    <property type="match status" value="1"/>
</dbReference>
<evidence type="ECO:0000256" key="6">
    <source>
        <dbReference type="ARBA" id="ARBA00037281"/>
    </source>
</evidence>
<comment type="pathway">
    <text evidence="7">Carotenoid biosynthesis; staphyloxanthin biosynthesis; staphyloxanthin from farnesyl diphosphate: step 4/5.</text>
</comment>
<evidence type="ECO:0000313" key="12">
    <source>
        <dbReference type="Proteomes" id="UP000006637"/>
    </source>
</evidence>
<dbReference type="eggNOG" id="COG1215">
    <property type="taxonomic scope" value="Bacteria"/>
</dbReference>
<dbReference type="CAZy" id="GT2">
    <property type="family name" value="Glycosyltransferase Family 2"/>
</dbReference>
<sequence length="123" mass="13254">MRPPRASVVIPALNEERCIGGLLADLTTGRAGRPPGEVLVVDAGSADGTAEVARGFTGVRVLRGEPPPAKGRNLGAAAASGDLLVFLDADVRLEEGFLDRFFALGRFRWANRLDYPFRRHRLS</sequence>
<evidence type="ECO:0000256" key="9">
    <source>
        <dbReference type="ARBA" id="ARBA00040345"/>
    </source>
</evidence>
<keyword evidence="5" id="KW-0472">Membrane</keyword>
<dbReference type="EMBL" id="CP000386">
    <property type="protein sequence ID" value="ABG05767.1"/>
    <property type="molecule type" value="Genomic_DNA"/>
</dbReference>
<keyword evidence="3" id="KW-0328">Glycosyltransferase</keyword>
<gene>
    <name evidence="11" type="ordered locus">Rxyl_2855</name>
</gene>
<dbReference type="RefSeq" id="WP_011565776.1">
    <property type="nucleotide sequence ID" value="NC_008148.1"/>
</dbReference>
<dbReference type="STRING" id="266117.Rxyl_2855"/>
<dbReference type="InterPro" id="IPR001173">
    <property type="entry name" value="Glyco_trans_2-like"/>
</dbReference>
<comment type="function">
    <text evidence="6">Catalyzes the glycosylation of 4,4'-diaponeurosporenoate, i.e. the esterification of glucose at the C1'' position with the carboxyl group of 4,4'-diaponeurosporenic acid, to form glycosyl-4,4'-diaponeurosporenoate. This is a step in the biosynthesis of staphyloxanthin, an orange pigment present in most staphylococci strains.</text>
</comment>
<evidence type="ECO:0000256" key="3">
    <source>
        <dbReference type="ARBA" id="ARBA00022676"/>
    </source>
</evidence>
<evidence type="ECO:0000313" key="11">
    <source>
        <dbReference type="EMBL" id="ABG05767.1"/>
    </source>
</evidence>
<organism evidence="11 12">
    <name type="scientific">Rubrobacter xylanophilus (strain DSM 9941 / JCM 11954 / NBRC 16129 / PRD-1)</name>
    <dbReference type="NCBI Taxonomy" id="266117"/>
    <lineage>
        <taxon>Bacteria</taxon>
        <taxon>Bacillati</taxon>
        <taxon>Actinomycetota</taxon>
        <taxon>Rubrobacteria</taxon>
        <taxon>Rubrobacterales</taxon>
        <taxon>Rubrobacteraceae</taxon>
        <taxon>Rubrobacter</taxon>
    </lineage>
</organism>
<proteinExistence type="inferred from homology"/>
<keyword evidence="4 11" id="KW-0808">Transferase</keyword>
<keyword evidence="2" id="KW-1003">Cell membrane</keyword>
<evidence type="ECO:0000256" key="5">
    <source>
        <dbReference type="ARBA" id="ARBA00023136"/>
    </source>
</evidence>
<evidence type="ECO:0000256" key="8">
    <source>
        <dbReference type="ARBA" id="ARBA00038120"/>
    </source>
</evidence>
<evidence type="ECO:0000256" key="7">
    <source>
        <dbReference type="ARBA" id="ARBA00037904"/>
    </source>
</evidence>
<dbReference type="KEGG" id="rxy:Rxyl_2855"/>
<dbReference type="GO" id="GO:0005886">
    <property type="term" value="C:plasma membrane"/>
    <property type="evidence" value="ECO:0007669"/>
    <property type="project" value="UniProtKB-SubCell"/>
</dbReference>
<dbReference type="Proteomes" id="UP000006637">
    <property type="component" value="Chromosome"/>
</dbReference>
<comment type="similarity">
    <text evidence="8">Belongs to the glycosyltransferase 2 family. CrtQ subfamily.</text>
</comment>
<keyword evidence="12" id="KW-1185">Reference proteome</keyword>
<dbReference type="PANTHER" id="PTHR43646:SF2">
    <property type="entry name" value="GLYCOSYLTRANSFERASE 2-LIKE DOMAIN-CONTAINING PROTEIN"/>
    <property type="match status" value="1"/>
</dbReference>
<dbReference type="AlphaFoldDB" id="Q1AS61"/>
<evidence type="ECO:0000259" key="10">
    <source>
        <dbReference type="Pfam" id="PF00535"/>
    </source>
</evidence>